<sequence>MSIDLLIIIAAIVVSWLVFTWLVTVLKATVKTAILMALLLLGLQLIFGIGMTELWSPVQGFLSQTWEKGEELLAPFLGK</sequence>
<dbReference type="EMBL" id="JAFLQW010000618">
    <property type="protein sequence ID" value="MBO0351992.1"/>
    <property type="molecule type" value="Genomic_DNA"/>
</dbReference>
<organism evidence="2 3">
    <name type="scientific">Phormidium pseudopriestleyi FRX01</name>
    <dbReference type="NCBI Taxonomy" id="1759528"/>
    <lineage>
        <taxon>Bacteria</taxon>
        <taxon>Bacillati</taxon>
        <taxon>Cyanobacteriota</taxon>
        <taxon>Cyanophyceae</taxon>
        <taxon>Oscillatoriophycideae</taxon>
        <taxon>Oscillatoriales</taxon>
        <taxon>Oscillatoriaceae</taxon>
        <taxon>Phormidium</taxon>
    </lineage>
</organism>
<dbReference type="Proteomes" id="UP000664844">
    <property type="component" value="Unassembled WGS sequence"/>
</dbReference>
<feature type="transmembrane region" description="Helical" evidence="1">
    <location>
        <begin position="6"/>
        <end position="26"/>
    </location>
</feature>
<name>A0ABS3FYS0_9CYAN</name>
<accession>A0ABS3FYS0</accession>
<comment type="caution">
    <text evidence="2">The sequence shown here is derived from an EMBL/GenBank/DDBJ whole genome shotgun (WGS) entry which is preliminary data.</text>
</comment>
<evidence type="ECO:0000313" key="3">
    <source>
        <dbReference type="Proteomes" id="UP000664844"/>
    </source>
</evidence>
<keyword evidence="1" id="KW-0812">Transmembrane</keyword>
<evidence type="ECO:0000313" key="2">
    <source>
        <dbReference type="EMBL" id="MBO0351992.1"/>
    </source>
</evidence>
<keyword evidence="1" id="KW-0472">Membrane</keyword>
<keyword evidence="1" id="KW-1133">Transmembrane helix</keyword>
<evidence type="ECO:0000256" key="1">
    <source>
        <dbReference type="SAM" id="Phobius"/>
    </source>
</evidence>
<feature type="transmembrane region" description="Helical" evidence="1">
    <location>
        <begin position="33"/>
        <end position="52"/>
    </location>
</feature>
<gene>
    <name evidence="2" type="ORF">J0895_23500</name>
</gene>
<keyword evidence="3" id="KW-1185">Reference proteome</keyword>
<dbReference type="RefSeq" id="WP_207090415.1">
    <property type="nucleotide sequence ID" value="NZ_JAFLQW010000618.1"/>
</dbReference>
<proteinExistence type="predicted"/>
<protein>
    <submittedName>
        <fullName evidence="2">Uncharacterized protein</fullName>
    </submittedName>
</protein>
<reference evidence="2 3" key="1">
    <citation type="submission" date="2021-03" db="EMBL/GenBank/DDBJ databases">
        <title>Metabolic Capacity of the Antarctic Cyanobacterium Phormidium pseudopriestleyi that Sustains Oxygenic Photosynthesis in the Presence of Hydrogen Sulfide.</title>
        <authorList>
            <person name="Lumian J.E."/>
            <person name="Jungblut A.D."/>
            <person name="Dillon M.L."/>
            <person name="Hawes I."/>
            <person name="Doran P.T."/>
            <person name="Mackey T.J."/>
            <person name="Dick G.J."/>
            <person name="Grettenberger C.L."/>
            <person name="Sumner D.Y."/>
        </authorList>
    </citation>
    <scope>NUCLEOTIDE SEQUENCE [LARGE SCALE GENOMIC DNA]</scope>
    <source>
        <strain evidence="2 3">FRX01</strain>
    </source>
</reference>